<comment type="caution">
    <text evidence="1">The sequence shown here is derived from an EMBL/GenBank/DDBJ whole genome shotgun (WGS) entry which is preliminary data.</text>
</comment>
<dbReference type="EMBL" id="CM056741">
    <property type="protein sequence ID" value="KAJ8684240.1"/>
    <property type="molecule type" value="Genomic_DNA"/>
</dbReference>
<evidence type="ECO:0000313" key="2">
    <source>
        <dbReference type="Proteomes" id="UP001239111"/>
    </source>
</evidence>
<evidence type="ECO:0000313" key="1">
    <source>
        <dbReference type="EMBL" id="KAJ8684240.1"/>
    </source>
</evidence>
<dbReference type="Proteomes" id="UP001239111">
    <property type="component" value="Chromosome 1"/>
</dbReference>
<protein>
    <submittedName>
        <fullName evidence="1">Uncharacterized protein</fullName>
    </submittedName>
</protein>
<gene>
    <name evidence="1" type="ORF">QAD02_020032</name>
</gene>
<reference evidence="1" key="1">
    <citation type="submission" date="2023-04" db="EMBL/GenBank/DDBJ databases">
        <title>A chromosome-level genome assembly of the parasitoid wasp Eretmocerus hayati.</title>
        <authorList>
            <person name="Zhong Y."/>
            <person name="Liu S."/>
            <person name="Liu Y."/>
        </authorList>
    </citation>
    <scope>NUCLEOTIDE SEQUENCE</scope>
    <source>
        <strain evidence="1">ZJU_SS_LIU_2023</strain>
    </source>
</reference>
<organism evidence="1 2">
    <name type="scientific">Eretmocerus hayati</name>
    <dbReference type="NCBI Taxonomy" id="131215"/>
    <lineage>
        <taxon>Eukaryota</taxon>
        <taxon>Metazoa</taxon>
        <taxon>Ecdysozoa</taxon>
        <taxon>Arthropoda</taxon>
        <taxon>Hexapoda</taxon>
        <taxon>Insecta</taxon>
        <taxon>Pterygota</taxon>
        <taxon>Neoptera</taxon>
        <taxon>Endopterygota</taxon>
        <taxon>Hymenoptera</taxon>
        <taxon>Apocrita</taxon>
        <taxon>Proctotrupomorpha</taxon>
        <taxon>Chalcidoidea</taxon>
        <taxon>Aphelinidae</taxon>
        <taxon>Aphelininae</taxon>
        <taxon>Eretmocerus</taxon>
    </lineage>
</organism>
<proteinExistence type="predicted"/>
<sequence length="651" mass="74388">MASFRITLECGDSSCLRTKKTPEGYTHDWEVFVRGVDNAAIHHYIEKVVFNLHDTFPKPKRVIKEPPYRLKETGYAGFDIPIQIYLKNKNEPKKFEILYNLNLETAGPAVSHTSLHNEIIHSPSDEFRKKLLKGGATPISSSESAQEKTEVKSVPMVGKPKLSGNDGKKHRITEPKISNQFNDLFGPPIKTTKLLVDSKKAPDKLTSVKTVTPEKSEKSDKSTKVKHSPHKDVKRERSTLAAISTSDESKSDRSEKESKSERKKDKKKHKEDRDKEKKDRHKDRDREKSNNKESSKIWEKKVEKQEKIEKDKILEPKIIKEDRKSPKPVKEIEIVKEEKLPKSEKSDKTDKSEKHKESKSEKSDKSKHKHKKRDKKDKRDGSKERERRDKREKSKSVEKHSDPPTQIPAPSLLNSRISDLIDKDSSDSAASGDEEMPTDPRNIITKKELPPPPPPPAEVPRSMSPPPPPTVESKKDKNERKRDRSRSTKDEKESKKKRKKTENKDVGDDEVASRKSKDQNHSSSPLVEPVSSSQSPIATNLDSLHSSKTKHADEQMMDEQVIGDSEQVAPDSTNSTLVDTEEPLVFSEDYVSQLKELQQKIMTLQDNQELQRVVQVIAETGQYEITKKTFDFDLCALDRRTVQRLQQFFAS</sequence>
<accession>A0ACC2PR25</accession>
<name>A0ACC2PR25_9HYME</name>
<keyword evidence="2" id="KW-1185">Reference proteome</keyword>